<accession>A0A411WNS9</accession>
<dbReference type="Gene3D" id="1.20.120.1760">
    <property type="match status" value="1"/>
</dbReference>
<dbReference type="EMBL" id="CP034752">
    <property type="protein sequence ID" value="QBH97816.1"/>
    <property type="molecule type" value="Genomic_DNA"/>
</dbReference>
<dbReference type="KEGG" id="prag:EKN56_16235"/>
<sequence length="207" mass="23409">MKPSHFLVRLNSADCITLFGLLFSAIAMVCALNQQLLLSVSWLFLAMLADALDGIWARRNKLVRAFGRYLDGFMDQLIYLISPAVVLYLSGFDGYWSLFLLLMIACGSIRLSVFNEVGNIEGSSGLSYLGMPVFWSLFILSAYLLLRFVLPPLSGYLLLSVTLLLFSIAMLWRRPFYKFKHLSVIIGITLSGAFTFFWLHFRGFCVV</sequence>
<name>A0A411WNS9_9GAMM</name>
<keyword evidence="1 2" id="KW-0808">Transferase</keyword>
<keyword evidence="3" id="KW-0472">Membrane</keyword>
<feature type="transmembrane region" description="Helical" evidence="3">
    <location>
        <begin position="184"/>
        <end position="201"/>
    </location>
</feature>
<feature type="transmembrane region" description="Helical" evidence="3">
    <location>
        <begin position="152"/>
        <end position="172"/>
    </location>
</feature>
<dbReference type="GO" id="GO:0008654">
    <property type="term" value="P:phospholipid biosynthetic process"/>
    <property type="evidence" value="ECO:0007669"/>
    <property type="project" value="InterPro"/>
</dbReference>
<dbReference type="InterPro" id="IPR048254">
    <property type="entry name" value="CDP_ALCOHOL_P_TRANSF_CS"/>
</dbReference>
<feature type="transmembrane region" description="Helical" evidence="3">
    <location>
        <begin position="125"/>
        <end position="146"/>
    </location>
</feature>
<proteinExistence type="inferred from homology"/>
<dbReference type="Pfam" id="PF01066">
    <property type="entry name" value="CDP-OH_P_transf"/>
    <property type="match status" value="1"/>
</dbReference>
<feature type="transmembrane region" description="Helical" evidence="3">
    <location>
        <begin position="69"/>
        <end position="89"/>
    </location>
</feature>
<dbReference type="OrthoDB" id="7041657at2"/>
<keyword evidence="5" id="KW-1185">Reference proteome</keyword>
<comment type="similarity">
    <text evidence="2">Belongs to the CDP-alcohol phosphatidyltransferase class-I family.</text>
</comment>
<dbReference type="Proteomes" id="UP000293154">
    <property type="component" value="Chromosome"/>
</dbReference>
<organism evidence="4 5">
    <name type="scientific">Limnobaculum zhutongyuii</name>
    <dbReference type="NCBI Taxonomy" id="2498113"/>
    <lineage>
        <taxon>Bacteria</taxon>
        <taxon>Pseudomonadati</taxon>
        <taxon>Pseudomonadota</taxon>
        <taxon>Gammaproteobacteria</taxon>
        <taxon>Enterobacterales</taxon>
        <taxon>Budviciaceae</taxon>
        <taxon>Limnobaculum</taxon>
    </lineage>
</organism>
<evidence type="ECO:0000313" key="4">
    <source>
        <dbReference type="EMBL" id="QBH97816.1"/>
    </source>
</evidence>
<feature type="transmembrane region" description="Helical" evidence="3">
    <location>
        <begin position="41"/>
        <end position="57"/>
    </location>
</feature>
<keyword evidence="3" id="KW-1133">Transmembrane helix</keyword>
<evidence type="ECO:0000256" key="1">
    <source>
        <dbReference type="ARBA" id="ARBA00022679"/>
    </source>
</evidence>
<reference evidence="4 5" key="1">
    <citation type="submission" date="2019-03" db="EMBL/GenBank/DDBJ databases">
        <title>Pragia sp. nov. isolated from the gut tract of Carduelis flavirostris.</title>
        <authorList>
            <person name="Ge Y."/>
        </authorList>
    </citation>
    <scope>NUCLEOTIDE SEQUENCE [LARGE SCALE GENOMIC DNA]</scope>
    <source>
        <strain evidence="4 5">CF-458</strain>
    </source>
</reference>
<evidence type="ECO:0000256" key="3">
    <source>
        <dbReference type="SAM" id="Phobius"/>
    </source>
</evidence>
<dbReference type="RefSeq" id="WP_130592746.1">
    <property type="nucleotide sequence ID" value="NZ_CP034752.1"/>
</dbReference>
<evidence type="ECO:0000256" key="2">
    <source>
        <dbReference type="RuleBase" id="RU003750"/>
    </source>
</evidence>
<dbReference type="InterPro" id="IPR043130">
    <property type="entry name" value="CDP-OH_PTrfase_TM_dom"/>
</dbReference>
<dbReference type="PROSITE" id="PS00379">
    <property type="entry name" value="CDP_ALCOHOL_P_TRANSF"/>
    <property type="match status" value="1"/>
</dbReference>
<dbReference type="AlphaFoldDB" id="A0A411WNS9"/>
<dbReference type="InterPro" id="IPR000462">
    <property type="entry name" value="CDP-OH_P_trans"/>
</dbReference>
<keyword evidence="3" id="KW-0812">Transmembrane</keyword>
<protein>
    <submittedName>
        <fullName evidence="4">CDP-diacylglycerol--serine O-phosphatidyltransferase</fullName>
    </submittedName>
</protein>
<dbReference type="GO" id="GO:0016780">
    <property type="term" value="F:phosphotransferase activity, for other substituted phosphate groups"/>
    <property type="evidence" value="ECO:0007669"/>
    <property type="project" value="InterPro"/>
</dbReference>
<evidence type="ECO:0000313" key="5">
    <source>
        <dbReference type="Proteomes" id="UP000293154"/>
    </source>
</evidence>
<gene>
    <name evidence="4" type="ORF">EKN56_16235</name>
</gene>
<dbReference type="GO" id="GO:0016020">
    <property type="term" value="C:membrane"/>
    <property type="evidence" value="ECO:0007669"/>
    <property type="project" value="InterPro"/>
</dbReference>